<name>A0A0A9FGF1_ARUDO</name>
<reference evidence="1" key="1">
    <citation type="submission" date="2014-09" db="EMBL/GenBank/DDBJ databases">
        <authorList>
            <person name="Magalhaes I.L.F."/>
            <person name="Oliveira U."/>
            <person name="Santos F.R."/>
            <person name="Vidigal T.H.D.A."/>
            <person name="Brescovit A.D."/>
            <person name="Santos A.J."/>
        </authorList>
    </citation>
    <scope>NUCLEOTIDE SEQUENCE</scope>
    <source>
        <tissue evidence="1">Shoot tissue taken approximately 20 cm above the soil surface</tissue>
    </source>
</reference>
<dbReference type="EMBL" id="GBRH01188715">
    <property type="protein sequence ID" value="JAE09181.1"/>
    <property type="molecule type" value="Transcribed_RNA"/>
</dbReference>
<sequence length="22" mass="2537">MSDQVSDYYSQSLQQQRVLSSS</sequence>
<protein>
    <submittedName>
        <fullName evidence="1">Uncharacterized protein</fullName>
    </submittedName>
</protein>
<reference evidence="1" key="2">
    <citation type="journal article" date="2015" name="Data Brief">
        <title>Shoot transcriptome of the giant reed, Arundo donax.</title>
        <authorList>
            <person name="Barrero R.A."/>
            <person name="Guerrero F.D."/>
            <person name="Moolhuijzen P."/>
            <person name="Goolsby J.A."/>
            <person name="Tidwell J."/>
            <person name="Bellgard S.E."/>
            <person name="Bellgard M.I."/>
        </authorList>
    </citation>
    <scope>NUCLEOTIDE SEQUENCE</scope>
    <source>
        <tissue evidence="1">Shoot tissue taken approximately 20 cm above the soil surface</tissue>
    </source>
</reference>
<proteinExistence type="predicted"/>
<accession>A0A0A9FGF1</accession>
<dbReference type="AlphaFoldDB" id="A0A0A9FGF1"/>
<evidence type="ECO:0000313" key="1">
    <source>
        <dbReference type="EMBL" id="JAE09181.1"/>
    </source>
</evidence>
<organism evidence="1">
    <name type="scientific">Arundo donax</name>
    <name type="common">Giant reed</name>
    <name type="synonym">Donax arundinaceus</name>
    <dbReference type="NCBI Taxonomy" id="35708"/>
    <lineage>
        <taxon>Eukaryota</taxon>
        <taxon>Viridiplantae</taxon>
        <taxon>Streptophyta</taxon>
        <taxon>Embryophyta</taxon>
        <taxon>Tracheophyta</taxon>
        <taxon>Spermatophyta</taxon>
        <taxon>Magnoliopsida</taxon>
        <taxon>Liliopsida</taxon>
        <taxon>Poales</taxon>
        <taxon>Poaceae</taxon>
        <taxon>PACMAD clade</taxon>
        <taxon>Arundinoideae</taxon>
        <taxon>Arundineae</taxon>
        <taxon>Arundo</taxon>
    </lineage>
</organism>